<evidence type="ECO:0000256" key="1">
    <source>
        <dbReference type="ARBA" id="ARBA00022729"/>
    </source>
</evidence>
<dbReference type="InterPro" id="IPR001190">
    <property type="entry name" value="SRCR"/>
</dbReference>
<reference evidence="7" key="1">
    <citation type="submission" date="2024-04" db="EMBL/GenBank/DDBJ databases">
        <title>Salinicola lusitanus LLJ914,a marine bacterium isolated from the Okinawa Trough.</title>
        <authorList>
            <person name="Li J."/>
        </authorList>
    </citation>
    <scope>NUCLEOTIDE SEQUENCE [LARGE SCALE GENOMIC DNA]</scope>
</reference>
<keyword evidence="3 4" id="KW-1015">Disulfide bond</keyword>
<keyword evidence="2" id="KW-0677">Repeat</keyword>
<evidence type="ECO:0000256" key="4">
    <source>
        <dbReference type="PROSITE-ProRule" id="PRU00196"/>
    </source>
</evidence>
<protein>
    <recommendedName>
        <fullName evidence="5">SRCR domain-containing protein</fullName>
    </recommendedName>
</protein>
<proteinExistence type="predicted"/>
<keyword evidence="7" id="KW-1185">Reference proteome</keyword>
<dbReference type="Gene3D" id="3.10.250.10">
    <property type="entry name" value="SRCR-like domain"/>
    <property type="match status" value="2"/>
</dbReference>
<organism evidence="6 7">
    <name type="scientific">Mugilogobius chulae</name>
    <name type="common">yellowstripe goby</name>
    <dbReference type="NCBI Taxonomy" id="88201"/>
    <lineage>
        <taxon>Eukaryota</taxon>
        <taxon>Metazoa</taxon>
        <taxon>Chordata</taxon>
        <taxon>Craniata</taxon>
        <taxon>Vertebrata</taxon>
        <taxon>Euteleostomi</taxon>
        <taxon>Actinopterygii</taxon>
        <taxon>Neopterygii</taxon>
        <taxon>Teleostei</taxon>
        <taxon>Neoteleostei</taxon>
        <taxon>Acanthomorphata</taxon>
        <taxon>Gobiaria</taxon>
        <taxon>Gobiiformes</taxon>
        <taxon>Gobioidei</taxon>
        <taxon>Gobiidae</taxon>
        <taxon>Gobionellinae</taxon>
        <taxon>Mugilogobius</taxon>
    </lineage>
</organism>
<evidence type="ECO:0000256" key="2">
    <source>
        <dbReference type="ARBA" id="ARBA00022737"/>
    </source>
</evidence>
<dbReference type="Pfam" id="PF00530">
    <property type="entry name" value="SRCR"/>
    <property type="match status" value="2"/>
</dbReference>
<dbReference type="AlphaFoldDB" id="A0AAW0PXG7"/>
<evidence type="ECO:0000256" key="3">
    <source>
        <dbReference type="ARBA" id="ARBA00023157"/>
    </source>
</evidence>
<dbReference type="SMART" id="SM00202">
    <property type="entry name" value="SR"/>
    <property type="match status" value="1"/>
</dbReference>
<dbReference type="Proteomes" id="UP001460270">
    <property type="component" value="Unassembled WGS sequence"/>
</dbReference>
<dbReference type="GO" id="GO:0016020">
    <property type="term" value="C:membrane"/>
    <property type="evidence" value="ECO:0007669"/>
    <property type="project" value="InterPro"/>
</dbReference>
<name>A0AAW0PXG7_9GOBI</name>
<evidence type="ECO:0000313" key="6">
    <source>
        <dbReference type="EMBL" id="KAK7938371.1"/>
    </source>
</evidence>
<feature type="disulfide bond" evidence="4">
    <location>
        <begin position="169"/>
        <end position="179"/>
    </location>
</feature>
<dbReference type="InterPro" id="IPR036772">
    <property type="entry name" value="SRCR-like_dom_sf"/>
</dbReference>
<sequence length="233" mass="25985">MQNPRMDVCTSHSGRNLSLNESVRLVSDYSLCSGSVQIWNQSWTWLCEGALDLLGAEVLCRELDCGLLLSSRGRSLQDCRRSTGKGRGFTLSLVCSETLKLVGGASRCAGAVELKHEGEWRRMTSHPYDSWPLEATDVVCRLLHCGSAVSGRVRDNFPKSPVWTIYSACVTMKSVVRDCVSSYYRSSSSGVDVVCSGETQKHQRKGQMRSWRRSQRRGYRGCSELELGLIRSM</sequence>
<comment type="caution">
    <text evidence="6">The sequence shown here is derived from an EMBL/GenBank/DDBJ whole genome shotgun (WGS) entry which is preliminary data.</text>
</comment>
<keyword evidence="1" id="KW-0732">Signal</keyword>
<accession>A0AAW0PXG7</accession>
<evidence type="ECO:0000259" key="5">
    <source>
        <dbReference type="PROSITE" id="PS50287"/>
    </source>
</evidence>
<dbReference type="EMBL" id="JBBPFD010000002">
    <property type="protein sequence ID" value="KAK7938371.1"/>
    <property type="molecule type" value="Genomic_DNA"/>
</dbReference>
<gene>
    <name evidence="6" type="ORF">WMY93_001697</name>
</gene>
<dbReference type="SUPFAM" id="SSF56487">
    <property type="entry name" value="SRCR-like"/>
    <property type="match status" value="2"/>
</dbReference>
<feature type="domain" description="SRCR" evidence="5">
    <location>
        <begin position="99"/>
        <end position="196"/>
    </location>
</feature>
<evidence type="ECO:0000313" key="7">
    <source>
        <dbReference type="Proteomes" id="UP001460270"/>
    </source>
</evidence>
<dbReference type="PANTHER" id="PTHR19331">
    <property type="entry name" value="SCAVENGER RECEPTOR DOMAIN-CONTAINING"/>
    <property type="match status" value="1"/>
</dbReference>
<dbReference type="PANTHER" id="PTHR19331:SF487">
    <property type="entry name" value="SOLUBLE SCAVENGER RECEPTOR CYSTEINE-RICH DOMAIN-CONTAINING PROTEIN SSC5D"/>
    <property type="match status" value="1"/>
</dbReference>
<dbReference type="PROSITE" id="PS50287">
    <property type="entry name" value="SRCR_2"/>
    <property type="match status" value="2"/>
</dbReference>
<comment type="caution">
    <text evidence="4">Lacks conserved residue(s) required for the propagation of feature annotation.</text>
</comment>
<feature type="domain" description="SRCR" evidence="5">
    <location>
        <begin position="23"/>
        <end position="66"/>
    </location>
</feature>
<dbReference type="PRINTS" id="PR00258">
    <property type="entry name" value="SPERACTRCPTR"/>
</dbReference>